<dbReference type="EMBL" id="PZZP01000005">
    <property type="protein sequence ID" value="PTM52720.1"/>
    <property type="molecule type" value="Genomic_DNA"/>
</dbReference>
<keyword evidence="2" id="KW-0472">Membrane</keyword>
<name>A0A2T4YZQ8_9BACL</name>
<dbReference type="InterPro" id="IPR051162">
    <property type="entry name" value="T4SS_component"/>
</dbReference>
<evidence type="ECO:0000256" key="2">
    <source>
        <dbReference type="SAM" id="Phobius"/>
    </source>
</evidence>
<gene>
    <name evidence="3" type="ORF">C8J48_3713</name>
</gene>
<accession>A0A2T4YZQ8</accession>
<protein>
    <submittedName>
        <fullName evidence="3">Uncharacterized protein</fullName>
    </submittedName>
</protein>
<evidence type="ECO:0000313" key="4">
    <source>
        <dbReference type="Proteomes" id="UP000241639"/>
    </source>
</evidence>
<feature type="transmembrane region" description="Helical" evidence="2">
    <location>
        <begin position="21"/>
        <end position="41"/>
    </location>
</feature>
<sequence>MLDEILKNLFKSDNKGDAEMAQLGQFVIYGIPIAGLVWIFLFPQKAATVWGQLWGRVAGPATTVGEGVLNVIIALLMIAGVAAIGFIGLRVYHYRRAGKEVRYYRIVPHRKTTASAEKVDAFTKDLHKRHRVWYKRITRGREWYRWLIHCHPETREIQFYIGYPQDKENGVKKCFQDHFPNAERFPVPHDQLPLPKTTQGTGGYFRLNTEDDRAGLPLQPLNPKLLNSVLTHLEPGTWVDLRYSAEKSKRPLKKRVKQGLKSLGLSEEELISIFRLETNHPKKNQSDLDPTERAQYKSLFEQHNGREKGFEVALYLLVQPPEDPEDIMSEAIYEDVKSQVESTMEFDNFIYARRLRSVFKKLNPVRQINPMPLPIFPRMLLTHSEVGNLVHIPKGPTKEQEERDENHVFDSITHVGKGQKMPAQGEYQQGIGIAYVDHPINRDRIIRIGQNIIRKMGSVVGDIGSGKSALLIMMMQSLLEEWYQNPYKGGFSGMDPKGTLVQTMKTRILKDEKAGKTVHRDRLHIIDIASSEFALGLNLLHRHPWQTVEDVIDDTLAVLRNAYAGKTDPVLLDKYGRLALEALLLDSKQKHTILGVSEFLDKDSPLRDRLVKQFAASNDTTKKALAKEISREKFGGKDTEVVRNRLVRLNKNPIARRMFGQFENNLNILEWLDEGHVVLFNCQHLPPEIMRLTMGYIANQYWQMAQHRKYKQRNHPLFIDEAHMVQLPVLSEMLEVLRDFGLPLYLCTQHYGQYEDSLLSDALGLVGTKIAFKQEDEGHADKACKKAGRSFEPRDIQNLKSFQAALYVENSKGEKQPLLVRTDPPYVFGEDGEPTYFGEDVERIDREKNKAFAWADQELARPLQKRDCTPISEVNQQINDYLESLWGEKEPKTGKTIGQFDIPKPEEDSKPESKAPTTFSLPKGE</sequence>
<comment type="caution">
    <text evidence="3">The sequence shown here is derived from an EMBL/GenBank/DDBJ whole genome shotgun (WGS) entry which is preliminary data.</text>
</comment>
<organism evidence="3 4">
    <name type="scientific">Desmospora activa DSM 45169</name>
    <dbReference type="NCBI Taxonomy" id="1121389"/>
    <lineage>
        <taxon>Bacteria</taxon>
        <taxon>Bacillati</taxon>
        <taxon>Bacillota</taxon>
        <taxon>Bacilli</taxon>
        <taxon>Bacillales</taxon>
        <taxon>Thermoactinomycetaceae</taxon>
        <taxon>Desmospora</taxon>
    </lineage>
</organism>
<keyword evidence="4" id="KW-1185">Reference proteome</keyword>
<dbReference type="PANTHER" id="PTHR30121:SF6">
    <property type="entry name" value="SLR6007 PROTEIN"/>
    <property type="match status" value="1"/>
</dbReference>
<evidence type="ECO:0000256" key="1">
    <source>
        <dbReference type="SAM" id="MobiDB-lite"/>
    </source>
</evidence>
<feature type="compositionally biased region" description="Polar residues" evidence="1">
    <location>
        <begin position="915"/>
        <end position="925"/>
    </location>
</feature>
<dbReference type="OrthoDB" id="2985392at2"/>
<feature type="region of interest" description="Disordered" evidence="1">
    <location>
        <begin position="888"/>
        <end position="925"/>
    </location>
</feature>
<keyword evidence="2" id="KW-0812">Transmembrane</keyword>
<dbReference type="SUPFAM" id="SSF52540">
    <property type="entry name" value="P-loop containing nucleoside triphosphate hydrolases"/>
    <property type="match status" value="1"/>
</dbReference>
<dbReference type="RefSeq" id="WP_107728668.1">
    <property type="nucleotide sequence ID" value="NZ_PZZP01000005.1"/>
</dbReference>
<proteinExistence type="predicted"/>
<dbReference type="InterPro" id="IPR027417">
    <property type="entry name" value="P-loop_NTPase"/>
</dbReference>
<dbReference type="Gene3D" id="3.40.50.300">
    <property type="entry name" value="P-loop containing nucleotide triphosphate hydrolases"/>
    <property type="match status" value="1"/>
</dbReference>
<feature type="transmembrane region" description="Helical" evidence="2">
    <location>
        <begin position="68"/>
        <end position="92"/>
    </location>
</feature>
<keyword evidence="2" id="KW-1133">Transmembrane helix</keyword>
<dbReference type="AlphaFoldDB" id="A0A2T4YZQ8"/>
<reference evidence="3 4" key="1">
    <citation type="submission" date="2018-04" db="EMBL/GenBank/DDBJ databases">
        <title>Genomic Encyclopedia of Archaeal and Bacterial Type Strains, Phase II (KMG-II): from individual species to whole genera.</title>
        <authorList>
            <person name="Goeker M."/>
        </authorList>
    </citation>
    <scope>NUCLEOTIDE SEQUENCE [LARGE SCALE GENOMIC DNA]</scope>
    <source>
        <strain evidence="3 4">DSM 45169</strain>
    </source>
</reference>
<dbReference type="Proteomes" id="UP000241639">
    <property type="component" value="Unassembled WGS sequence"/>
</dbReference>
<feature type="compositionally biased region" description="Basic and acidic residues" evidence="1">
    <location>
        <begin position="903"/>
        <end position="913"/>
    </location>
</feature>
<evidence type="ECO:0000313" key="3">
    <source>
        <dbReference type="EMBL" id="PTM52720.1"/>
    </source>
</evidence>
<dbReference type="PANTHER" id="PTHR30121">
    <property type="entry name" value="UNCHARACTERIZED PROTEIN YJGR-RELATED"/>
    <property type="match status" value="1"/>
</dbReference>